<dbReference type="InterPro" id="IPR047640">
    <property type="entry name" value="RpiR-like"/>
</dbReference>
<dbReference type="GeneID" id="96999787"/>
<dbReference type="EMBL" id="AGEI01000002">
    <property type="protein sequence ID" value="EHR36289.1"/>
    <property type="molecule type" value="Genomic_DNA"/>
</dbReference>
<dbReference type="AlphaFoldDB" id="H3NL33"/>
<dbReference type="GO" id="GO:0003700">
    <property type="term" value="F:DNA-binding transcription factor activity"/>
    <property type="evidence" value="ECO:0007669"/>
    <property type="project" value="InterPro"/>
</dbReference>
<reference evidence="2 3" key="1">
    <citation type="submission" date="2012-01" db="EMBL/GenBank/DDBJ databases">
        <title>The Genome Sequence of Helcococcus kunzii ATCC 51366.</title>
        <authorList>
            <consortium name="The Broad Institute Genome Sequencing Platform"/>
            <person name="Earl A."/>
            <person name="Ward D."/>
            <person name="Feldgarden M."/>
            <person name="Gevers D."/>
            <person name="Huys G."/>
            <person name="Young S.K."/>
            <person name="Zeng Q."/>
            <person name="Gargeya S."/>
            <person name="Fitzgerald M."/>
            <person name="Haas B."/>
            <person name="Abouelleil A."/>
            <person name="Alvarado L."/>
            <person name="Arachchi H.M."/>
            <person name="Berlin A."/>
            <person name="Chapman S.B."/>
            <person name="Gearin G."/>
            <person name="Goldberg J."/>
            <person name="Griggs A."/>
            <person name="Gujja S."/>
            <person name="Hansen M."/>
            <person name="Heiman D."/>
            <person name="Howarth C."/>
            <person name="Larimer J."/>
            <person name="Lui A."/>
            <person name="MacDonald P.J.P."/>
            <person name="McCowen C."/>
            <person name="Montmayeur A."/>
            <person name="Murphy C."/>
            <person name="Neiman D."/>
            <person name="Pearson M."/>
            <person name="Priest M."/>
            <person name="Roberts A."/>
            <person name="Saif S."/>
            <person name="Shea T."/>
            <person name="Sisk P."/>
            <person name="Stolte C."/>
            <person name="Sykes S."/>
            <person name="Wortman J."/>
            <person name="Nusbaum C."/>
            <person name="Birren B."/>
        </authorList>
    </citation>
    <scope>NUCLEOTIDE SEQUENCE [LARGE SCALE GENOMIC DNA]</scope>
    <source>
        <strain evidence="2 3">ATCC 51366</strain>
    </source>
</reference>
<keyword evidence="3" id="KW-1185">Reference proteome</keyword>
<dbReference type="STRING" id="883114.HMPREF9709_00044"/>
<dbReference type="InterPro" id="IPR036388">
    <property type="entry name" value="WH-like_DNA-bd_sf"/>
</dbReference>
<name>H3NL33_9FIRM</name>
<evidence type="ECO:0000313" key="2">
    <source>
        <dbReference type="EMBL" id="EHR36289.1"/>
    </source>
</evidence>
<dbReference type="InterPro" id="IPR009057">
    <property type="entry name" value="Homeodomain-like_sf"/>
</dbReference>
<accession>H3NL33</accession>
<gene>
    <name evidence="2" type="ORF">HMPREF9709_00044</name>
</gene>
<dbReference type="Gene3D" id="3.40.50.10490">
    <property type="entry name" value="Glucose-6-phosphate isomerase like protein, domain 1"/>
    <property type="match status" value="1"/>
</dbReference>
<evidence type="ECO:0000313" key="3">
    <source>
        <dbReference type="Proteomes" id="UP000004191"/>
    </source>
</evidence>
<dbReference type="GO" id="GO:0003677">
    <property type="term" value="F:DNA binding"/>
    <property type="evidence" value="ECO:0007669"/>
    <property type="project" value="InterPro"/>
</dbReference>
<dbReference type="PATRIC" id="fig|883114.3.peg.44"/>
<dbReference type="InterPro" id="IPR046348">
    <property type="entry name" value="SIS_dom_sf"/>
</dbReference>
<dbReference type="HOGENOM" id="CLU_055769_4_3_9"/>
<dbReference type="OrthoDB" id="6590756at2"/>
<organism evidence="2 3">
    <name type="scientific">Helcococcus kunzii ATCC 51366</name>
    <dbReference type="NCBI Taxonomy" id="883114"/>
    <lineage>
        <taxon>Bacteria</taxon>
        <taxon>Bacillati</taxon>
        <taxon>Bacillota</taxon>
        <taxon>Tissierellia</taxon>
        <taxon>Tissierellales</taxon>
        <taxon>Peptoniphilaceae</taxon>
        <taxon>Helcococcus</taxon>
    </lineage>
</organism>
<dbReference type="Gene3D" id="1.10.10.10">
    <property type="entry name" value="Winged helix-like DNA-binding domain superfamily/Winged helix DNA-binding domain"/>
    <property type="match status" value="1"/>
</dbReference>
<dbReference type="GO" id="GO:0097367">
    <property type="term" value="F:carbohydrate derivative binding"/>
    <property type="evidence" value="ECO:0007669"/>
    <property type="project" value="InterPro"/>
</dbReference>
<protein>
    <recommendedName>
        <fullName evidence="1">HTH rpiR-type domain-containing protein</fullName>
    </recommendedName>
</protein>
<dbReference type="Proteomes" id="UP000004191">
    <property type="component" value="Unassembled WGS sequence"/>
</dbReference>
<dbReference type="SUPFAM" id="SSF53697">
    <property type="entry name" value="SIS domain"/>
    <property type="match status" value="1"/>
</dbReference>
<dbReference type="PANTHER" id="PTHR30514">
    <property type="entry name" value="GLUCOKINASE"/>
    <property type="match status" value="1"/>
</dbReference>
<dbReference type="eggNOG" id="COG1737">
    <property type="taxonomic scope" value="Bacteria"/>
</dbReference>
<dbReference type="PROSITE" id="PS51071">
    <property type="entry name" value="HTH_RPIR"/>
    <property type="match status" value="1"/>
</dbReference>
<dbReference type="RefSeq" id="WP_005396816.1">
    <property type="nucleotide sequence ID" value="NZ_JH601088.1"/>
</dbReference>
<dbReference type="GO" id="GO:1901135">
    <property type="term" value="P:carbohydrate derivative metabolic process"/>
    <property type="evidence" value="ECO:0007669"/>
    <property type="project" value="InterPro"/>
</dbReference>
<dbReference type="Pfam" id="PF01418">
    <property type="entry name" value="HTH_6"/>
    <property type="match status" value="1"/>
</dbReference>
<sequence length="242" mass="28399">MLELLFINNIEKMTDTDIYIWKYISKNVEESKKLTINELGEKCNVSRTTILRFCKKLGLSGYKPFKTYLQTLSSYDTKNPVQKLSKLYQEVISIFSTKDMKNLFEDIYNSNKIYILSNKESSSIRESMKNKFFKYGKFFVNLSHELESNTVINSADSRDFFIFILTSELSEGNIELIKRLNNKKVKILMLSDVNIISDDILIDYYYYLSKFYLNNSQGFSTASYEIAIEIIATRYGMFLEEK</sequence>
<dbReference type="PANTHER" id="PTHR30514:SF1">
    <property type="entry name" value="HTH-TYPE TRANSCRIPTIONAL REGULATOR HEXR-RELATED"/>
    <property type="match status" value="1"/>
</dbReference>
<feature type="domain" description="HTH rpiR-type" evidence="1">
    <location>
        <begin position="1"/>
        <end position="76"/>
    </location>
</feature>
<dbReference type="SUPFAM" id="SSF46689">
    <property type="entry name" value="Homeodomain-like"/>
    <property type="match status" value="1"/>
</dbReference>
<evidence type="ECO:0000259" key="1">
    <source>
        <dbReference type="PROSITE" id="PS51071"/>
    </source>
</evidence>
<dbReference type="InterPro" id="IPR000281">
    <property type="entry name" value="HTH_RpiR"/>
</dbReference>
<proteinExistence type="predicted"/>
<comment type="caution">
    <text evidence="2">The sequence shown here is derived from an EMBL/GenBank/DDBJ whole genome shotgun (WGS) entry which is preliminary data.</text>
</comment>